<keyword evidence="2" id="KW-1185">Reference proteome</keyword>
<protein>
    <submittedName>
        <fullName evidence="1">Uncharacterized protein</fullName>
    </submittedName>
</protein>
<comment type="caution">
    <text evidence="1">The sequence shown here is derived from an EMBL/GenBank/DDBJ whole genome shotgun (WGS) entry which is preliminary data.</text>
</comment>
<name>A0A7K0DPA9_9NOCA</name>
<organism evidence="1 2">
    <name type="scientific">Nocardia aurantia</name>
    <dbReference type="NCBI Taxonomy" id="2585199"/>
    <lineage>
        <taxon>Bacteria</taxon>
        <taxon>Bacillati</taxon>
        <taxon>Actinomycetota</taxon>
        <taxon>Actinomycetes</taxon>
        <taxon>Mycobacteriales</taxon>
        <taxon>Nocardiaceae</taxon>
        <taxon>Nocardia</taxon>
    </lineage>
</organism>
<reference evidence="1 2" key="1">
    <citation type="submission" date="2019-10" db="EMBL/GenBank/DDBJ databases">
        <title>Nocardia macrotermitis sp. nov. and Nocardia aurantia sp. nov., isolated from the gut of fungus growing-termite Macrotermes natalensis.</title>
        <authorList>
            <person name="Benndorf R."/>
            <person name="Schwitalla J."/>
            <person name="Martin K."/>
            <person name="De Beer W."/>
            <person name="Kaster A.-K."/>
            <person name="Vollmers J."/>
            <person name="Poulsen M."/>
            <person name="Beemelmanns C."/>
        </authorList>
    </citation>
    <scope>NUCLEOTIDE SEQUENCE [LARGE SCALE GENOMIC DNA]</scope>
    <source>
        <strain evidence="1 2">RB56</strain>
    </source>
</reference>
<accession>A0A7K0DPA9</accession>
<dbReference type="Proteomes" id="UP000431401">
    <property type="component" value="Unassembled WGS sequence"/>
</dbReference>
<sequence>MVQVATEYRVRYPMPFQGSHGVNLFSRNLVVRFVSVCCPSQGELPISDPGVHRQRWQPGVASRRVPPF</sequence>
<dbReference type="EMBL" id="WEGI01000005">
    <property type="protein sequence ID" value="MQY27222.1"/>
    <property type="molecule type" value="Genomic_DNA"/>
</dbReference>
<evidence type="ECO:0000313" key="1">
    <source>
        <dbReference type="EMBL" id="MQY27222.1"/>
    </source>
</evidence>
<gene>
    <name evidence="1" type="ORF">NRB56_28050</name>
</gene>
<proteinExistence type="predicted"/>
<dbReference type="AlphaFoldDB" id="A0A7K0DPA9"/>
<evidence type="ECO:0000313" key="2">
    <source>
        <dbReference type="Proteomes" id="UP000431401"/>
    </source>
</evidence>